<dbReference type="HAMAP" id="MF_01465">
    <property type="entry name" value="SecY"/>
    <property type="match status" value="1"/>
</dbReference>
<dbReference type="OrthoDB" id="371914at2157"/>
<dbReference type="KEGG" id="tpep:A0127_07590"/>
<keyword evidence="5 10" id="KW-0812">Transmembrane</keyword>
<evidence type="ECO:0000256" key="11">
    <source>
        <dbReference type="RuleBase" id="RU000537"/>
    </source>
</evidence>
<evidence type="ECO:0000313" key="16">
    <source>
        <dbReference type="Proteomes" id="UP000073604"/>
    </source>
</evidence>
<feature type="transmembrane region" description="Helical" evidence="10">
    <location>
        <begin position="186"/>
        <end position="206"/>
    </location>
</feature>
<dbReference type="PROSITE" id="PS00756">
    <property type="entry name" value="SECY_2"/>
    <property type="match status" value="1"/>
</dbReference>
<evidence type="ECO:0000256" key="13">
    <source>
        <dbReference type="RuleBase" id="RU004349"/>
    </source>
</evidence>
<evidence type="ECO:0000259" key="14">
    <source>
        <dbReference type="Pfam" id="PF10559"/>
    </source>
</evidence>
<dbReference type="InterPro" id="IPR002208">
    <property type="entry name" value="SecY/SEC61-alpha"/>
</dbReference>
<dbReference type="InterPro" id="IPR019561">
    <property type="entry name" value="Translocon_Sec61/SecY_plug_dom"/>
</dbReference>
<feature type="transmembrane region" description="Helical" evidence="10">
    <location>
        <begin position="30"/>
        <end position="51"/>
    </location>
</feature>
<evidence type="ECO:0000256" key="7">
    <source>
        <dbReference type="ARBA" id="ARBA00022989"/>
    </source>
</evidence>
<feature type="transmembrane region" description="Helical" evidence="10">
    <location>
        <begin position="443"/>
        <end position="461"/>
    </location>
</feature>
<evidence type="ECO:0000256" key="2">
    <source>
        <dbReference type="ARBA" id="ARBA00005751"/>
    </source>
</evidence>
<keyword evidence="8 10" id="KW-0811">Translocation</keyword>
<protein>
    <recommendedName>
        <fullName evidence="10 11">Protein translocase subunit SecY</fullName>
    </recommendedName>
    <alternativeName>
        <fullName evidence="10">Protein transport protein SEC61 subunit alpha homolog</fullName>
    </alternativeName>
</protein>
<reference evidence="16" key="1">
    <citation type="submission" date="2016-03" db="EMBL/GenBank/DDBJ databases">
        <authorList>
            <person name="Oger P.M."/>
        </authorList>
    </citation>
    <scope>NUCLEOTIDE SEQUENCE [LARGE SCALE GENOMIC DNA]</scope>
    <source>
        <strain evidence="16">OG-1</strain>
    </source>
</reference>
<evidence type="ECO:0000256" key="1">
    <source>
        <dbReference type="ARBA" id="ARBA00004127"/>
    </source>
</evidence>
<dbReference type="Pfam" id="PF00344">
    <property type="entry name" value="SecY"/>
    <property type="match status" value="1"/>
</dbReference>
<dbReference type="SUPFAM" id="SSF103491">
    <property type="entry name" value="Preprotein translocase SecY subunit"/>
    <property type="match status" value="1"/>
</dbReference>
<dbReference type="NCBIfam" id="TIGR00967">
    <property type="entry name" value="3a0501s007"/>
    <property type="match status" value="1"/>
</dbReference>
<keyword evidence="16" id="KW-1185">Reference proteome</keyword>
<dbReference type="PIRSF" id="PIRSF004557">
    <property type="entry name" value="SecY"/>
    <property type="match status" value="1"/>
</dbReference>
<dbReference type="FunFam" id="1.10.3370.10:FF:000013">
    <property type="entry name" value="Protein translocase subunit SecY"/>
    <property type="match status" value="1"/>
</dbReference>
<dbReference type="Gene3D" id="1.10.3370.10">
    <property type="entry name" value="SecY subunit domain"/>
    <property type="match status" value="1"/>
</dbReference>
<feature type="transmembrane region" description="Helical" evidence="10">
    <location>
        <begin position="362"/>
        <end position="381"/>
    </location>
</feature>
<dbReference type="GO" id="GO:0012505">
    <property type="term" value="C:endomembrane system"/>
    <property type="evidence" value="ECO:0007669"/>
    <property type="project" value="UniProtKB-SubCell"/>
</dbReference>
<comment type="subcellular location">
    <subcellularLocation>
        <location evidence="10">Cell membrane</location>
        <topology evidence="10">Multi-pass membrane protein</topology>
    </subcellularLocation>
    <subcellularLocation>
        <location evidence="1">Endomembrane system</location>
        <topology evidence="1">Multi-pass membrane protein</topology>
    </subcellularLocation>
    <subcellularLocation>
        <location evidence="12">Membrane</location>
        <topology evidence="12">Multi-pass membrane protein</topology>
    </subcellularLocation>
</comment>
<keyword evidence="9 10" id="KW-0472">Membrane</keyword>
<keyword evidence="7 10" id="KW-1133">Transmembrane helix</keyword>
<accession>A0A142CW90</accession>
<comment type="function">
    <text evidence="10 11">The central subunit of the protein translocation channel SecYEG. Consists of two halves formed by TMs 1-5 and 6-10. These two domains form a lateral gate at the front which open onto the bilayer between TMs 2 and 7, and are clamped together by SecE at the back. The channel is closed by both a pore ring composed of hydrophobic SecY resides and a short helix (helix 2A) on the extracellular side of the membrane which forms a plug. The plug probably moves laterally to allow the channel to open. The ring and the pore may move independently.</text>
</comment>
<evidence type="ECO:0000256" key="10">
    <source>
        <dbReference type="HAMAP-Rule" id="MF_01465"/>
    </source>
</evidence>
<comment type="subunit">
    <text evidence="10">Component of the Sec protein translocase complex. Heterotrimer consisting of alpha (SecY), beta (SecG) and gamma (SecE) subunits. The heterotrimers can form oligomers, although 1 heterotrimer is thought to be able to translocate proteins. Interacts with the ribosome. May interact with SecDF, and other proteins may be involved.</text>
</comment>
<keyword evidence="3 10" id="KW-0813">Transport</keyword>
<evidence type="ECO:0000256" key="5">
    <source>
        <dbReference type="ARBA" id="ARBA00022692"/>
    </source>
</evidence>
<feature type="transmembrane region" description="Helical" evidence="10">
    <location>
        <begin position="155"/>
        <end position="179"/>
    </location>
</feature>
<evidence type="ECO:0000256" key="3">
    <source>
        <dbReference type="ARBA" id="ARBA00022448"/>
    </source>
</evidence>
<dbReference type="Pfam" id="PF10559">
    <property type="entry name" value="Plug_translocon"/>
    <property type="match status" value="1"/>
</dbReference>
<dbReference type="InterPro" id="IPR026593">
    <property type="entry name" value="SecY"/>
</dbReference>
<evidence type="ECO:0000256" key="6">
    <source>
        <dbReference type="ARBA" id="ARBA00022927"/>
    </source>
</evidence>
<dbReference type="EMBL" id="CP014750">
    <property type="protein sequence ID" value="AMQ19042.1"/>
    <property type="molecule type" value="Genomic_DNA"/>
</dbReference>
<evidence type="ECO:0000313" key="15">
    <source>
        <dbReference type="EMBL" id="AMQ19042.1"/>
    </source>
</evidence>
<dbReference type="PROSITE" id="PS00755">
    <property type="entry name" value="SECY_1"/>
    <property type="match status" value="1"/>
</dbReference>
<dbReference type="PANTHER" id="PTHR10906">
    <property type="entry name" value="SECY/SEC61-ALPHA FAMILY MEMBER"/>
    <property type="match status" value="1"/>
</dbReference>
<evidence type="ECO:0000256" key="9">
    <source>
        <dbReference type="ARBA" id="ARBA00023136"/>
    </source>
</evidence>
<feature type="domain" description="Translocon Sec61/SecY plug" evidence="14">
    <location>
        <begin position="38"/>
        <end position="71"/>
    </location>
</feature>
<dbReference type="InterPro" id="IPR023201">
    <property type="entry name" value="SecY_dom_sf"/>
</dbReference>
<dbReference type="STRING" id="53952.A0127_07590"/>
<organism evidence="15 16">
    <name type="scientific">Thermococcus peptonophilus</name>
    <dbReference type="NCBI Taxonomy" id="53952"/>
    <lineage>
        <taxon>Archaea</taxon>
        <taxon>Methanobacteriati</taxon>
        <taxon>Methanobacteriota</taxon>
        <taxon>Thermococci</taxon>
        <taxon>Thermococcales</taxon>
        <taxon>Thermococcaceae</taxon>
        <taxon>Thermococcus</taxon>
    </lineage>
</organism>
<dbReference type="AlphaFoldDB" id="A0A142CW90"/>
<dbReference type="InterPro" id="IPR030659">
    <property type="entry name" value="SecY_CS"/>
</dbReference>
<dbReference type="GeneID" id="27140400"/>
<dbReference type="NCBIfam" id="NF006341">
    <property type="entry name" value="PRK08568.1-5"/>
    <property type="match status" value="1"/>
</dbReference>
<dbReference type="GO" id="GO:0005886">
    <property type="term" value="C:plasma membrane"/>
    <property type="evidence" value="ECO:0007669"/>
    <property type="project" value="UniProtKB-SubCell"/>
</dbReference>
<evidence type="ECO:0000256" key="12">
    <source>
        <dbReference type="RuleBase" id="RU003484"/>
    </source>
</evidence>
<comment type="similarity">
    <text evidence="2 10 13">Belongs to the SecY/SEC61-alpha family.</text>
</comment>
<dbReference type="RefSeq" id="WP_062389988.1">
    <property type="nucleotide sequence ID" value="NZ_CP014750.1"/>
</dbReference>
<feature type="transmembrane region" description="Helical" evidence="10">
    <location>
        <begin position="419"/>
        <end position="437"/>
    </location>
</feature>
<dbReference type="Proteomes" id="UP000073604">
    <property type="component" value="Chromosome"/>
</dbReference>
<evidence type="ECO:0000256" key="8">
    <source>
        <dbReference type="ARBA" id="ARBA00023010"/>
    </source>
</evidence>
<dbReference type="GO" id="GO:0065002">
    <property type="term" value="P:intracellular protein transmembrane transport"/>
    <property type="evidence" value="ECO:0007669"/>
    <property type="project" value="UniProtKB-UniRule"/>
</dbReference>
<gene>
    <name evidence="10" type="primary">secY</name>
    <name evidence="15" type="ORF">A0127_07590</name>
</gene>
<feature type="transmembrane region" description="Helical" evidence="10">
    <location>
        <begin position="256"/>
        <end position="275"/>
    </location>
</feature>
<feature type="transmembrane region" description="Helical" evidence="10">
    <location>
        <begin position="296"/>
        <end position="314"/>
    </location>
</feature>
<keyword evidence="4 10" id="KW-1003">Cell membrane</keyword>
<dbReference type="GO" id="GO:0006605">
    <property type="term" value="P:protein targeting"/>
    <property type="evidence" value="ECO:0007669"/>
    <property type="project" value="UniProtKB-UniRule"/>
</dbReference>
<sequence length="482" mass="53785">MGVREVVYAIERWFPEVERPKRHVPLKEKFMWTGIVLLLYFILAEIPLYGIPQQVQDYFATLRFVLAGRSGSLLTLGIGPIVTASIIMQLLVGSEIVRLDLSNPEDRRFYQATQRVFAVFMSFFEAFIYVFAGAFGKVNTGIGAFQTVSIPNGPIYIGIGLALLIVLQLGLASTLLILLDELVSKWGIGSGISLFIAAGVSQTVIYKSLAPVQSNQYIDPLTGEPALVGAIPAFIQHILKGDISGAIYRGGTLPDIVKLIGTIVVFLVVVYLESMRVEIPLSYGRVTVRGRYPIRFMYVSNIPIILTMALYANIQLWARLLANYGHPILGQFDSNGYPVSGFVIYLYPPRDIFHVINDPVRALVYALMTIFWSLIFGFLWVELTGLDARSIARQLQNAGLQIPGFRRDPRILERVLQRYIPYVTFWGSFTIALVAVLADFLGALGTGTGILLTVGILYRFYEEIAREQATEMFPALRKFFAK</sequence>
<proteinExistence type="inferred from homology"/>
<evidence type="ECO:0000256" key="4">
    <source>
        <dbReference type="ARBA" id="ARBA00022475"/>
    </source>
</evidence>
<name>A0A142CW90_9EURY</name>
<feature type="transmembrane region" description="Helical" evidence="10">
    <location>
        <begin position="116"/>
        <end position="135"/>
    </location>
</feature>
<dbReference type="PRINTS" id="PR00303">
    <property type="entry name" value="SECYTRNLCASE"/>
</dbReference>
<keyword evidence="6 10" id="KW-0653">Protein transport</keyword>
<feature type="transmembrane region" description="Helical" evidence="10">
    <location>
        <begin position="71"/>
        <end position="92"/>
    </location>
</feature>